<dbReference type="PANTHER" id="PTHR45138:SF9">
    <property type="entry name" value="DIGUANYLATE CYCLASE DGCM-RELATED"/>
    <property type="match status" value="1"/>
</dbReference>
<keyword evidence="4" id="KW-0808">Transferase</keyword>
<dbReference type="PANTHER" id="PTHR45138">
    <property type="entry name" value="REGULATORY COMPONENTS OF SENSORY TRANSDUCTION SYSTEM"/>
    <property type="match status" value="1"/>
</dbReference>
<dbReference type="InterPro" id="IPR029016">
    <property type="entry name" value="GAF-like_dom_sf"/>
</dbReference>
<keyword evidence="5" id="KW-1185">Reference proteome</keyword>
<name>A0ABU5DK27_9BURK</name>
<dbReference type="PROSITE" id="PS50887">
    <property type="entry name" value="GGDEF"/>
    <property type="match status" value="1"/>
</dbReference>
<evidence type="ECO:0000313" key="4">
    <source>
        <dbReference type="EMBL" id="MDY0746665.1"/>
    </source>
</evidence>
<dbReference type="Gene3D" id="3.30.70.270">
    <property type="match status" value="1"/>
</dbReference>
<protein>
    <recommendedName>
        <fullName evidence="1">diguanylate cyclase</fullName>
        <ecNumber evidence="1">2.7.7.65</ecNumber>
    </recommendedName>
</protein>
<dbReference type="SUPFAM" id="SSF55073">
    <property type="entry name" value="Nucleotide cyclase"/>
    <property type="match status" value="1"/>
</dbReference>
<dbReference type="RefSeq" id="WP_320424610.1">
    <property type="nucleotide sequence ID" value="NZ_JAXCLA010000006.1"/>
</dbReference>
<comment type="catalytic activity">
    <reaction evidence="2">
        <text>2 GTP = 3',3'-c-di-GMP + 2 diphosphate</text>
        <dbReference type="Rhea" id="RHEA:24898"/>
        <dbReference type="ChEBI" id="CHEBI:33019"/>
        <dbReference type="ChEBI" id="CHEBI:37565"/>
        <dbReference type="ChEBI" id="CHEBI:58805"/>
        <dbReference type="EC" id="2.7.7.65"/>
    </reaction>
</comment>
<dbReference type="Pfam" id="PF00990">
    <property type="entry name" value="GGDEF"/>
    <property type="match status" value="1"/>
</dbReference>
<dbReference type="NCBIfam" id="TIGR00254">
    <property type="entry name" value="GGDEF"/>
    <property type="match status" value="1"/>
</dbReference>
<proteinExistence type="predicted"/>
<dbReference type="EMBL" id="JAXCLA010000006">
    <property type="protein sequence ID" value="MDY0746665.1"/>
    <property type="molecule type" value="Genomic_DNA"/>
</dbReference>
<feature type="domain" description="GGDEF" evidence="3">
    <location>
        <begin position="237"/>
        <end position="369"/>
    </location>
</feature>
<sequence>MDAAVCTLLRPGESAESAALAEPEPSSGMPYLLQVVQALSLARDMPTIQRIVRHAARRLTGCDGATFVLRDDGCCFYADEEAIAPLWKGLRFPLEACISGWSMLNRQPAVIADIYADPRIPHEAYRPTFVRSLVMVPIRTREPIGAIGNYWASSHQASAEEVQLLQALADCTSVAIENVRLYESLEQRVEERTQALSQAVDEIRKLSLTDELTGLHNRRGFHLLAGQSLRQAARLGLGCSVLFVDLDGLKRVNDELGHEAGDAMIVDAATVLRRTFRESDIIARLGGDEFCVLAVDSRADDAVDLRLQRAMEAFGSQAPYGLSASIGVVHSTAGDAEGLLEHLLAEADARMYERKRTKRGSRESTLSMPL</sequence>
<dbReference type="SMART" id="SM00267">
    <property type="entry name" value="GGDEF"/>
    <property type="match status" value="1"/>
</dbReference>
<dbReference type="InterPro" id="IPR000160">
    <property type="entry name" value="GGDEF_dom"/>
</dbReference>
<dbReference type="Proteomes" id="UP001285263">
    <property type="component" value="Unassembled WGS sequence"/>
</dbReference>
<keyword evidence="4" id="KW-0548">Nucleotidyltransferase</keyword>
<dbReference type="SMART" id="SM00065">
    <property type="entry name" value="GAF"/>
    <property type="match status" value="1"/>
</dbReference>
<dbReference type="InterPro" id="IPR003018">
    <property type="entry name" value="GAF"/>
</dbReference>
<dbReference type="GO" id="GO:0052621">
    <property type="term" value="F:diguanylate cyclase activity"/>
    <property type="evidence" value="ECO:0007669"/>
    <property type="project" value="UniProtKB-EC"/>
</dbReference>
<dbReference type="CDD" id="cd01949">
    <property type="entry name" value="GGDEF"/>
    <property type="match status" value="1"/>
</dbReference>
<evidence type="ECO:0000259" key="3">
    <source>
        <dbReference type="PROSITE" id="PS50887"/>
    </source>
</evidence>
<evidence type="ECO:0000256" key="1">
    <source>
        <dbReference type="ARBA" id="ARBA00012528"/>
    </source>
</evidence>
<reference evidence="4 5" key="1">
    <citation type="submission" date="2023-11" db="EMBL/GenBank/DDBJ databases">
        <title>Paucibacter sp. nov., isolated from fresh soil in Korea.</title>
        <authorList>
            <person name="Le N.T.T."/>
        </authorList>
    </citation>
    <scope>NUCLEOTIDE SEQUENCE [LARGE SCALE GENOMIC DNA]</scope>
    <source>
        <strain evidence="4 5">R3-3</strain>
    </source>
</reference>
<dbReference type="InterPro" id="IPR043128">
    <property type="entry name" value="Rev_trsase/Diguanyl_cyclase"/>
</dbReference>
<dbReference type="Gene3D" id="3.30.450.40">
    <property type="match status" value="1"/>
</dbReference>
<comment type="caution">
    <text evidence="4">The sequence shown here is derived from an EMBL/GenBank/DDBJ whole genome shotgun (WGS) entry which is preliminary data.</text>
</comment>
<dbReference type="InterPro" id="IPR050469">
    <property type="entry name" value="Diguanylate_Cyclase"/>
</dbReference>
<gene>
    <name evidence="4" type="ORF">SNE35_19285</name>
</gene>
<dbReference type="EC" id="2.7.7.65" evidence="1"/>
<accession>A0ABU5DK27</accession>
<dbReference type="InterPro" id="IPR029787">
    <property type="entry name" value="Nucleotide_cyclase"/>
</dbReference>
<organism evidence="4 5">
    <name type="scientific">Roseateles agri</name>
    <dbReference type="NCBI Taxonomy" id="3098619"/>
    <lineage>
        <taxon>Bacteria</taxon>
        <taxon>Pseudomonadati</taxon>
        <taxon>Pseudomonadota</taxon>
        <taxon>Betaproteobacteria</taxon>
        <taxon>Burkholderiales</taxon>
        <taxon>Sphaerotilaceae</taxon>
        <taxon>Roseateles</taxon>
    </lineage>
</organism>
<dbReference type="Pfam" id="PF13185">
    <property type="entry name" value="GAF_2"/>
    <property type="match status" value="1"/>
</dbReference>
<evidence type="ECO:0000256" key="2">
    <source>
        <dbReference type="ARBA" id="ARBA00034247"/>
    </source>
</evidence>
<dbReference type="SUPFAM" id="SSF55781">
    <property type="entry name" value="GAF domain-like"/>
    <property type="match status" value="1"/>
</dbReference>
<evidence type="ECO:0000313" key="5">
    <source>
        <dbReference type="Proteomes" id="UP001285263"/>
    </source>
</evidence>